<keyword evidence="1" id="KW-1133">Transmembrane helix</keyword>
<dbReference type="EMBL" id="PFAU01000044">
    <property type="protein sequence ID" value="PIR90863.1"/>
    <property type="molecule type" value="Genomic_DNA"/>
</dbReference>
<proteinExistence type="predicted"/>
<name>A0A2H0UVN0_9BACT</name>
<evidence type="ECO:0008006" key="4">
    <source>
        <dbReference type="Google" id="ProtNLM"/>
    </source>
</evidence>
<reference evidence="3" key="1">
    <citation type="submission" date="2017-09" db="EMBL/GenBank/DDBJ databases">
        <title>Depth-based differentiation of microbial function through sediment-hosted aquifers and enrichment of novel symbionts in the deep terrestrial subsurface.</title>
        <authorList>
            <person name="Probst A.J."/>
            <person name="Ladd B."/>
            <person name="Jarett J.K."/>
            <person name="Geller-Mcgrath D.E."/>
            <person name="Sieber C.M.K."/>
            <person name="Emerson J.B."/>
            <person name="Anantharaman K."/>
            <person name="Thomas B.C."/>
            <person name="Malmstrom R."/>
            <person name="Stieglmeier M."/>
            <person name="Klingl A."/>
            <person name="Woyke T."/>
            <person name="Ryan C.M."/>
            <person name="Banfield J.F."/>
        </authorList>
    </citation>
    <scope>NUCLEOTIDE SEQUENCE [LARGE SCALE GENOMIC DNA]</scope>
</reference>
<keyword evidence="1" id="KW-0472">Membrane</keyword>
<evidence type="ECO:0000313" key="3">
    <source>
        <dbReference type="Proteomes" id="UP000230882"/>
    </source>
</evidence>
<evidence type="ECO:0000256" key="1">
    <source>
        <dbReference type="SAM" id="Phobius"/>
    </source>
</evidence>
<gene>
    <name evidence="2" type="ORF">COU02_01830</name>
</gene>
<dbReference type="AlphaFoldDB" id="A0A2H0UVN0"/>
<comment type="caution">
    <text evidence="2">The sequence shown here is derived from an EMBL/GenBank/DDBJ whole genome shotgun (WGS) entry which is preliminary data.</text>
</comment>
<accession>A0A2H0UVN0</accession>
<keyword evidence="1" id="KW-0812">Transmembrane</keyword>
<feature type="transmembrane region" description="Helical" evidence="1">
    <location>
        <begin position="20"/>
        <end position="38"/>
    </location>
</feature>
<evidence type="ECO:0000313" key="2">
    <source>
        <dbReference type="EMBL" id="PIR90863.1"/>
    </source>
</evidence>
<dbReference type="Proteomes" id="UP000230882">
    <property type="component" value="Unassembled WGS sequence"/>
</dbReference>
<organism evidence="2 3">
    <name type="scientific">bacterium (Candidatus Gribaldobacteria) CG10_big_fil_rev_8_21_14_0_10_37_46</name>
    <dbReference type="NCBI Taxonomy" id="2014276"/>
    <lineage>
        <taxon>Bacteria</taxon>
        <taxon>Candidatus Gribaldobacteria</taxon>
    </lineage>
</organism>
<sequence length="177" mass="19902">MAQELIPKEKLKTPSLINYLFYLSLILLIILGACYFGMRIKISSFKSQIEETEVKVAKIKTEGDKETEKQVLGYQKKIKDFSELFNEHKITSAFLEFLGDSTHPKVSFSGLDLDTKTAEAVLGGETEDFKTLGEQILYLKGNKLVKGLNLSNLALGKEGEVIFTINLSLDPKMFKNE</sequence>
<protein>
    <recommendedName>
        <fullName evidence="4">PilN domain-containing protein</fullName>
    </recommendedName>
</protein>